<proteinExistence type="predicted"/>
<reference evidence="1 2" key="1">
    <citation type="submission" date="2018-07" db="EMBL/GenBank/DDBJ databases">
        <title>A high quality draft genome assembly of the barn swallow (H. rustica rustica).</title>
        <authorList>
            <person name="Formenti G."/>
            <person name="Chiara M."/>
            <person name="Poveda L."/>
            <person name="Francoijs K.-J."/>
            <person name="Bonisoli-Alquati A."/>
            <person name="Canova L."/>
            <person name="Gianfranceschi L."/>
            <person name="Horner D.S."/>
            <person name="Saino N."/>
        </authorList>
    </citation>
    <scope>NUCLEOTIDE SEQUENCE [LARGE SCALE GENOMIC DNA]</scope>
    <source>
        <strain evidence="1">Chelidonia</strain>
        <tissue evidence="1">Blood</tissue>
    </source>
</reference>
<gene>
    <name evidence="1" type="ORF">DUI87_21120</name>
</gene>
<sequence>MLLVAPCVSPPALWLTVQGHSVGHLPWRQAERMGATQTGDKKAPGRLKSPFQYLKGAPGELEKNLGKDMECQDKREWLQNERGNTWFRYEEEIPPCEGGEALAQGAQRSCGFPIPGSVQGQVGCGLEQPGIVDASLHMAGGLE</sequence>
<dbReference type="OrthoDB" id="9221901at2759"/>
<evidence type="ECO:0000313" key="2">
    <source>
        <dbReference type="Proteomes" id="UP000269221"/>
    </source>
</evidence>
<keyword evidence="2" id="KW-1185">Reference proteome</keyword>
<evidence type="ECO:0000313" key="1">
    <source>
        <dbReference type="EMBL" id="RMC01958.1"/>
    </source>
</evidence>
<comment type="caution">
    <text evidence="1">The sequence shown here is derived from an EMBL/GenBank/DDBJ whole genome shotgun (WGS) entry which is preliminary data.</text>
</comment>
<accession>A0A3M0JLL2</accession>
<dbReference type="AlphaFoldDB" id="A0A3M0JLL2"/>
<organism evidence="1 2">
    <name type="scientific">Hirundo rustica rustica</name>
    <dbReference type="NCBI Taxonomy" id="333673"/>
    <lineage>
        <taxon>Eukaryota</taxon>
        <taxon>Metazoa</taxon>
        <taxon>Chordata</taxon>
        <taxon>Craniata</taxon>
        <taxon>Vertebrata</taxon>
        <taxon>Euteleostomi</taxon>
        <taxon>Archelosauria</taxon>
        <taxon>Archosauria</taxon>
        <taxon>Dinosauria</taxon>
        <taxon>Saurischia</taxon>
        <taxon>Theropoda</taxon>
        <taxon>Coelurosauria</taxon>
        <taxon>Aves</taxon>
        <taxon>Neognathae</taxon>
        <taxon>Neoaves</taxon>
        <taxon>Telluraves</taxon>
        <taxon>Australaves</taxon>
        <taxon>Passeriformes</taxon>
        <taxon>Sylvioidea</taxon>
        <taxon>Hirundinidae</taxon>
        <taxon>Hirundo</taxon>
    </lineage>
</organism>
<dbReference type="EMBL" id="QRBI01000134">
    <property type="protein sequence ID" value="RMC01958.1"/>
    <property type="molecule type" value="Genomic_DNA"/>
</dbReference>
<protein>
    <submittedName>
        <fullName evidence="1">Uncharacterized protein</fullName>
    </submittedName>
</protein>
<dbReference type="Proteomes" id="UP000269221">
    <property type="component" value="Unassembled WGS sequence"/>
</dbReference>
<name>A0A3M0JLL2_HIRRU</name>